<dbReference type="InterPro" id="IPR055355">
    <property type="entry name" value="ZP-C"/>
</dbReference>
<evidence type="ECO:0000259" key="5">
    <source>
        <dbReference type="PROSITE" id="PS51034"/>
    </source>
</evidence>
<dbReference type="Gene3D" id="2.60.40.3210">
    <property type="entry name" value="Zona pellucida, ZP-N domain"/>
    <property type="match status" value="1"/>
</dbReference>
<organism evidence="6 7">
    <name type="scientific">Stylophora pistillata</name>
    <name type="common">Smooth cauliflower coral</name>
    <dbReference type="NCBI Taxonomy" id="50429"/>
    <lineage>
        <taxon>Eukaryota</taxon>
        <taxon>Metazoa</taxon>
        <taxon>Cnidaria</taxon>
        <taxon>Anthozoa</taxon>
        <taxon>Hexacorallia</taxon>
        <taxon>Scleractinia</taxon>
        <taxon>Astrocoeniina</taxon>
        <taxon>Pocilloporidae</taxon>
        <taxon>Stylophora</taxon>
    </lineage>
</organism>
<dbReference type="OrthoDB" id="5959240at2759"/>
<keyword evidence="1" id="KW-0732">Signal</keyword>
<dbReference type="Proteomes" id="UP000225706">
    <property type="component" value="Unassembled WGS sequence"/>
</dbReference>
<dbReference type="InterPro" id="IPR055356">
    <property type="entry name" value="ZP-N"/>
</dbReference>
<keyword evidence="4" id="KW-0812">Transmembrane</keyword>
<dbReference type="SMART" id="SM00241">
    <property type="entry name" value="ZP"/>
    <property type="match status" value="1"/>
</dbReference>
<dbReference type="PROSITE" id="PS51034">
    <property type="entry name" value="ZP_2"/>
    <property type="match status" value="1"/>
</dbReference>
<keyword evidence="4" id="KW-1133">Transmembrane helix</keyword>
<dbReference type="AlphaFoldDB" id="A0A2B4RYI0"/>
<proteinExistence type="predicted"/>
<keyword evidence="4" id="KW-0472">Membrane</keyword>
<sequence>MTINVPKTLLPGINREHLRLLDTKCKAEKDDTYYSLTTPLTACKTTRKHTTTDVVYSNMVLKVPTASKKAMIRELKIQFSCVHSSHGVVSSVGWRAVNRKVIISEEGKGNFTLVLNMFPDKKFEIPYKEEDFLLFVAQKRLFLEVSVISDKRMSSIADRCYTTPTHQRENAPKYEFISKGSANYPSVVYHSAHSINLQGFSIETAKFIGTDSFVFVQCHVIICDATDPDSQCAKKCSSGNIGKRQVSDHEMDEQYSWTQGPLLHVSEEKEEKESNGGASDEKNVGLVMICIACLAAMGTGLVIFKKLRHKRSAAEVFSGHEKEKPEH</sequence>
<feature type="compositionally biased region" description="Basic and acidic residues" evidence="3">
    <location>
        <begin position="265"/>
        <end position="279"/>
    </location>
</feature>
<dbReference type="STRING" id="50429.A0A2B4RYI0"/>
<dbReference type="PANTHER" id="PTHR14002:SF43">
    <property type="entry name" value="DELTA-LIKE PROTEIN"/>
    <property type="match status" value="1"/>
</dbReference>
<dbReference type="Pfam" id="PF00100">
    <property type="entry name" value="Zona_pellucida"/>
    <property type="match status" value="1"/>
</dbReference>
<dbReference type="PANTHER" id="PTHR14002">
    <property type="entry name" value="ENDOGLIN/TGF-BETA RECEPTOR TYPE III"/>
    <property type="match status" value="1"/>
</dbReference>
<name>A0A2B4RYI0_STYPI</name>
<evidence type="ECO:0000313" key="6">
    <source>
        <dbReference type="EMBL" id="PFX21610.1"/>
    </source>
</evidence>
<keyword evidence="2" id="KW-1015">Disulfide bond</keyword>
<feature type="transmembrane region" description="Helical" evidence="4">
    <location>
        <begin position="284"/>
        <end position="304"/>
    </location>
</feature>
<comment type="caution">
    <text evidence="6">The sequence shown here is derived from an EMBL/GenBank/DDBJ whole genome shotgun (WGS) entry which is preliminary data.</text>
</comment>
<evidence type="ECO:0000256" key="4">
    <source>
        <dbReference type="SAM" id="Phobius"/>
    </source>
</evidence>
<keyword evidence="7" id="KW-1185">Reference proteome</keyword>
<dbReference type="Gene3D" id="2.60.40.4100">
    <property type="entry name" value="Zona pellucida, ZP-C domain"/>
    <property type="match status" value="1"/>
</dbReference>
<dbReference type="InterPro" id="IPR001507">
    <property type="entry name" value="ZP_dom"/>
</dbReference>
<feature type="region of interest" description="Disordered" evidence="3">
    <location>
        <begin position="259"/>
        <end position="279"/>
    </location>
</feature>
<evidence type="ECO:0000313" key="7">
    <source>
        <dbReference type="Proteomes" id="UP000225706"/>
    </source>
</evidence>
<gene>
    <name evidence="6" type="primary">OIT3</name>
    <name evidence="6" type="ORF">AWC38_SpisGene13905</name>
</gene>
<dbReference type="Pfam" id="PF23344">
    <property type="entry name" value="ZP-N"/>
    <property type="match status" value="1"/>
</dbReference>
<evidence type="ECO:0000256" key="1">
    <source>
        <dbReference type="ARBA" id="ARBA00022729"/>
    </source>
</evidence>
<evidence type="ECO:0000256" key="3">
    <source>
        <dbReference type="SAM" id="MobiDB-lite"/>
    </source>
</evidence>
<evidence type="ECO:0000256" key="2">
    <source>
        <dbReference type="ARBA" id="ARBA00023157"/>
    </source>
</evidence>
<accession>A0A2B4RYI0</accession>
<protein>
    <submittedName>
        <fullName evidence="6">Oncoprotein-induced transcript 3 protein</fullName>
    </submittedName>
</protein>
<dbReference type="EMBL" id="LSMT01000270">
    <property type="protein sequence ID" value="PFX21610.1"/>
    <property type="molecule type" value="Genomic_DNA"/>
</dbReference>
<feature type="domain" description="ZP" evidence="5">
    <location>
        <begin position="1"/>
        <end position="239"/>
    </location>
</feature>
<reference evidence="7" key="1">
    <citation type="journal article" date="2017" name="bioRxiv">
        <title>Comparative analysis of the genomes of Stylophora pistillata and Acropora digitifera provides evidence for extensive differences between species of corals.</title>
        <authorList>
            <person name="Voolstra C.R."/>
            <person name="Li Y."/>
            <person name="Liew Y.J."/>
            <person name="Baumgarten S."/>
            <person name="Zoccola D."/>
            <person name="Flot J.-F."/>
            <person name="Tambutte S."/>
            <person name="Allemand D."/>
            <person name="Aranda M."/>
        </authorList>
    </citation>
    <scope>NUCLEOTIDE SEQUENCE [LARGE SCALE GENOMIC DNA]</scope>
</reference>
<dbReference type="InterPro" id="IPR042235">
    <property type="entry name" value="ZP-C_dom"/>
</dbReference>